<dbReference type="SUPFAM" id="SSF89447">
    <property type="entry name" value="AbrB/MazE/MraZ-like"/>
    <property type="match status" value="1"/>
</dbReference>
<dbReference type="AlphaFoldDB" id="A0A1F4VJJ2"/>
<organism evidence="3 4">
    <name type="scientific">candidate division WWE3 bacterium RIFCSPLOWO2_12_FULL_36_10</name>
    <dbReference type="NCBI Taxonomy" id="1802630"/>
    <lineage>
        <taxon>Bacteria</taxon>
        <taxon>Katanobacteria</taxon>
    </lineage>
</organism>
<dbReference type="PANTHER" id="PTHR34860">
    <property type="entry name" value="REPRESSOR-LIKE PROTEIN SSO7C3"/>
    <property type="match status" value="1"/>
</dbReference>
<evidence type="ECO:0000313" key="4">
    <source>
        <dbReference type="Proteomes" id="UP000177763"/>
    </source>
</evidence>
<proteinExistence type="predicted"/>
<evidence type="ECO:0000256" key="1">
    <source>
        <dbReference type="PROSITE-ProRule" id="PRU01076"/>
    </source>
</evidence>
<dbReference type="STRING" id="1802630.A3H26_03310"/>
<dbReference type="SMART" id="SM00966">
    <property type="entry name" value="SpoVT_AbrB"/>
    <property type="match status" value="1"/>
</dbReference>
<dbReference type="InterPro" id="IPR052975">
    <property type="entry name" value="Repressor-like_regulatory"/>
</dbReference>
<feature type="domain" description="SpoVT-AbrB" evidence="2">
    <location>
        <begin position="1"/>
        <end position="46"/>
    </location>
</feature>
<evidence type="ECO:0000259" key="2">
    <source>
        <dbReference type="PROSITE" id="PS51740"/>
    </source>
</evidence>
<evidence type="ECO:0000313" key="3">
    <source>
        <dbReference type="EMBL" id="OGC57392.1"/>
    </source>
</evidence>
<dbReference type="EMBL" id="MEVN01000014">
    <property type="protein sequence ID" value="OGC57392.1"/>
    <property type="molecule type" value="Genomic_DNA"/>
</dbReference>
<dbReference type="GO" id="GO:0003677">
    <property type="term" value="F:DNA binding"/>
    <property type="evidence" value="ECO:0007669"/>
    <property type="project" value="UniProtKB-UniRule"/>
</dbReference>
<accession>A0A1F4VJJ2</accession>
<dbReference type="Gene3D" id="2.10.260.10">
    <property type="match status" value="1"/>
</dbReference>
<dbReference type="NCBIfam" id="TIGR01439">
    <property type="entry name" value="lp_hng_hel_AbrB"/>
    <property type="match status" value="1"/>
</dbReference>
<protein>
    <recommendedName>
        <fullName evidence="2">SpoVT-AbrB domain-containing protein</fullName>
    </recommendedName>
</protein>
<dbReference type="Proteomes" id="UP000177763">
    <property type="component" value="Unassembled WGS sequence"/>
</dbReference>
<name>A0A1F4VJJ2_UNCKA</name>
<dbReference type="InterPro" id="IPR007159">
    <property type="entry name" value="SpoVT-AbrB_dom"/>
</dbReference>
<sequence length="84" mass="9543">MKTTSISKKGQVVVPKTIRDALNIMPSDRIEVTMEDNKIIMRPFPQTKDVYGSFKTGGEISKEQIKKAISTQRSKKFINKSLQK</sequence>
<comment type="caution">
    <text evidence="3">The sequence shown here is derived from an EMBL/GenBank/DDBJ whole genome shotgun (WGS) entry which is preliminary data.</text>
</comment>
<reference evidence="3 4" key="1">
    <citation type="journal article" date="2016" name="Nat. Commun.">
        <title>Thousands of microbial genomes shed light on interconnected biogeochemical processes in an aquifer system.</title>
        <authorList>
            <person name="Anantharaman K."/>
            <person name="Brown C.T."/>
            <person name="Hug L.A."/>
            <person name="Sharon I."/>
            <person name="Castelle C.J."/>
            <person name="Probst A.J."/>
            <person name="Thomas B.C."/>
            <person name="Singh A."/>
            <person name="Wilkins M.J."/>
            <person name="Karaoz U."/>
            <person name="Brodie E.L."/>
            <person name="Williams K.H."/>
            <person name="Hubbard S.S."/>
            <person name="Banfield J.F."/>
        </authorList>
    </citation>
    <scope>NUCLEOTIDE SEQUENCE [LARGE SCALE GENOMIC DNA]</scope>
</reference>
<keyword evidence="1" id="KW-0238">DNA-binding</keyword>
<dbReference type="Pfam" id="PF04014">
    <property type="entry name" value="MazE_antitoxin"/>
    <property type="match status" value="1"/>
</dbReference>
<dbReference type="InterPro" id="IPR037914">
    <property type="entry name" value="SpoVT-AbrB_sf"/>
</dbReference>
<gene>
    <name evidence="3" type="ORF">A3H26_03310</name>
</gene>
<dbReference type="PANTHER" id="PTHR34860:SF6">
    <property type="entry name" value="REPRESSOR-LIKE PROTEIN SSO7C3"/>
    <property type="match status" value="1"/>
</dbReference>
<dbReference type="PROSITE" id="PS51740">
    <property type="entry name" value="SPOVT_ABRB"/>
    <property type="match status" value="1"/>
</dbReference>